<comment type="subcellular location">
    <subcellularLocation>
        <location evidence="1">Cell membrane</location>
        <topology evidence="1">Peripheral membrane protein</topology>
    </subcellularLocation>
    <subcellularLocation>
        <location evidence="2">Golgi apparatus membrane</location>
        <topology evidence="2">Peripheral membrane protein</topology>
    </subcellularLocation>
</comment>
<evidence type="ECO:0000256" key="4">
    <source>
        <dbReference type="ARBA" id="ARBA00022679"/>
    </source>
</evidence>
<sequence>MRRLASSAARSAGACQAPRRPLCVVTPPLEPPRSLNKALVHLIRSGRLCEARRLFDSLPGHHNVVTWNSMIGGYVRHRELSEARRLFDEMPARDVVSWNSILAGYALSSDLGELEEARCIFDRIPARDIVSWNTMITGYARNGRMGEAMHLFGRMPDANVVTWNSVINGFLGVGDVKRAVELFDRMPVRNSASLNSLVSGFIRNNRLEEAEEWLLGNRRKVAEIDGLIDSYNTLIAGYAQRGRVNEARRLFDSIPCSKVVGDTTMSHEGVRFERNIVSWNSMIMGYVKTNDLPAARILFNEMPERDLISWNTMIAAYVRHSSMEKAKALFEEMFNPDAWTWNSMICGFTQTGQVERAREFFDKMPQKSIVSWNTMIAGYEQNGDYHAAFWLFASMCAAGERPDRHTLSSVLSASAGLAMLLLGLQVHQLITKTIRPDIPINNALVTMYSRCGNLMHAKTIFDGMGMERDVISWNAMIAGYAQHGQAREALEHFERMKLMSIKPTHITFISVLNACGHSGLVNEGRRQFDSMASDFGIIPRVEHYASLVDLIGRYGQLEDAMEVIHNMTVKPDKAVWGALLGACRVHNNVALARVAAEALAEIEPESSAPYVLLHNMHADEGKWSNATEIRKLMDKNMVVKQPGYSWIELHNKNIVCLFMASKRILKELKDLEKDPPVSCSAGPVGDDMFHWQATIMGPVDSPFAGGVFLVNIHFPPDYPFKPPKVSFRTKVYHPNINSNGSICLDILKDQWSPALTLSKVLLSICSLLTDPNPDDPLVPEIAHIYKTDRAKYELTARSWTQKYAMGAGDLVGYEGRFPCDWILRCWSSRRECPEGSTCFDQSKERIPDVGNSENELGRRKIGSSKKKASHASTKLTHPLKKRSKRKVEFRVPSFSIEDVRDAEEERAVQAFRQELIAKHVLPDKFDDYHTLLRKFDLTKAKQMWVEMLRWRKQFGTDSILEDFDFEELEDVLQYYPQGYHGVDKEGRPVYIERLGSVEPDKLMHITTVERYLKYHVQEFERTLNEKFPACSISAKRHISSTTTILDVQGVGLKNFSKTARDLLFKMNKIDTEYYPETLHQMFVINAGHGFKLLWGTVKGFLDSKTTSKIHVLSTRYQSKLLEAVDSSQLPDFLGGTCTCHNQGGCLRSNKGPWNDPIIMKQKSKRVKSVAESRSEVDFLDSPVTSTSEYTHLALVRAADSTNAYGCSNHVVPDAILVGAGGKIPVSSVNWSDEEKDHSPFPARTSPSLGNLSFEGYNTTENESRGRLQSYGRGLITLLVNVLSFLLTLRSRPHHRLHTSDRLSLITDKHSNLGSAKEDDVAPCIKRLDKLESLFNELSRKPAEIPQEKEHAILDSMNRIKNIELDLHKTNKVLQTTVMKQLEIEASLEALNDTIFMLLAALIS</sequence>
<dbReference type="FunFam" id="3.10.110.10:FF:000001">
    <property type="entry name" value="Ubiquitin-conjugating enzyme 28, E2"/>
    <property type="match status" value="1"/>
</dbReference>
<dbReference type="InterPro" id="IPR001251">
    <property type="entry name" value="CRAL-TRIO_dom"/>
</dbReference>
<keyword evidence="4" id="KW-0808">Transferase</keyword>
<evidence type="ECO:0000256" key="8">
    <source>
        <dbReference type="ARBA" id="ARBA00022840"/>
    </source>
</evidence>
<dbReference type="PANTHER" id="PTHR47926">
    <property type="entry name" value="PENTATRICOPEPTIDE REPEAT-CONTAINING PROTEIN"/>
    <property type="match status" value="1"/>
</dbReference>
<dbReference type="NCBIfam" id="TIGR00756">
    <property type="entry name" value="PPR"/>
    <property type="match status" value="8"/>
</dbReference>
<dbReference type="PROSITE" id="PS50127">
    <property type="entry name" value="UBC_2"/>
    <property type="match status" value="1"/>
</dbReference>
<dbReference type="CDD" id="cd23792">
    <property type="entry name" value="UBCc_UBE2D"/>
    <property type="match status" value="1"/>
</dbReference>
<comment type="similarity">
    <text evidence="14">Belongs to the PPR family. PCMP-E subfamily.</text>
</comment>
<dbReference type="InterPro" id="IPR000608">
    <property type="entry name" value="UBC"/>
</dbReference>
<dbReference type="SUPFAM" id="SSF46938">
    <property type="entry name" value="CRAL/TRIO N-terminal domain"/>
    <property type="match status" value="1"/>
</dbReference>
<comment type="caution">
    <text evidence="20">The sequence shown here is derived from an EMBL/GenBank/DDBJ whole genome shotgun (WGS) entry which is preliminary data.</text>
</comment>
<feature type="region of interest" description="Disordered" evidence="17">
    <location>
        <begin position="849"/>
        <end position="877"/>
    </location>
</feature>
<dbReference type="InterPro" id="IPR023313">
    <property type="entry name" value="UBQ-conjugating_AS"/>
</dbReference>
<feature type="repeat" description="PPR" evidence="15">
    <location>
        <begin position="63"/>
        <end position="97"/>
    </location>
</feature>
<comment type="pathway">
    <text evidence="12">Protein modification.</text>
</comment>
<evidence type="ECO:0000256" key="16">
    <source>
        <dbReference type="PROSITE-ProRule" id="PRU10133"/>
    </source>
</evidence>
<keyword evidence="6" id="KW-0547">Nucleotide-binding</keyword>
<keyword evidence="21" id="KW-1185">Reference proteome</keyword>
<keyword evidence="8" id="KW-0067">ATP-binding</keyword>
<keyword evidence="7" id="KW-0833">Ubl conjugation pathway</keyword>
<evidence type="ECO:0000256" key="2">
    <source>
        <dbReference type="ARBA" id="ARBA00004395"/>
    </source>
</evidence>
<dbReference type="Pfam" id="PF12854">
    <property type="entry name" value="PPR_1"/>
    <property type="match status" value="2"/>
</dbReference>
<dbReference type="SMART" id="SM00212">
    <property type="entry name" value="UBCc"/>
    <property type="match status" value="1"/>
</dbReference>
<dbReference type="Pfam" id="PF13041">
    <property type="entry name" value="PPR_2"/>
    <property type="match status" value="2"/>
</dbReference>
<feature type="repeat" description="PPR" evidence="15">
    <location>
        <begin position="275"/>
        <end position="309"/>
    </location>
</feature>
<evidence type="ECO:0000256" key="14">
    <source>
        <dbReference type="ARBA" id="ARBA00061659"/>
    </source>
</evidence>
<evidence type="ECO:0000256" key="7">
    <source>
        <dbReference type="ARBA" id="ARBA00022786"/>
    </source>
</evidence>
<dbReference type="InterPro" id="IPR046960">
    <property type="entry name" value="PPR_At4g14850-like_plant"/>
</dbReference>
<dbReference type="Gene3D" id="3.10.110.10">
    <property type="entry name" value="Ubiquitin Conjugating Enzyme"/>
    <property type="match status" value="1"/>
</dbReference>
<dbReference type="EC" id="2.3.2.23" evidence="3"/>
<dbReference type="Pfam" id="PF00179">
    <property type="entry name" value="UQ_con"/>
    <property type="match status" value="1"/>
</dbReference>
<feature type="repeat" description="PPR" evidence="15">
    <location>
        <begin position="469"/>
        <end position="503"/>
    </location>
</feature>
<dbReference type="InterPro" id="IPR036273">
    <property type="entry name" value="CRAL/TRIO_N_dom_sf"/>
</dbReference>
<feature type="domain" description="CRAL-TRIO" evidence="19">
    <location>
        <begin position="967"/>
        <end position="1141"/>
    </location>
</feature>
<evidence type="ECO:0000256" key="15">
    <source>
        <dbReference type="PROSITE-ProRule" id="PRU00708"/>
    </source>
</evidence>
<keyword evidence="9" id="KW-0813">Transport</keyword>
<dbReference type="PROSITE" id="PS50191">
    <property type="entry name" value="CRAL_TRIO"/>
    <property type="match status" value="1"/>
</dbReference>
<evidence type="ECO:0000259" key="18">
    <source>
        <dbReference type="PROSITE" id="PS50127"/>
    </source>
</evidence>
<dbReference type="GO" id="GO:0005886">
    <property type="term" value="C:plasma membrane"/>
    <property type="evidence" value="ECO:0007669"/>
    <property type="project" value="UniProtKB-SubCell"/>
</dbReference>
<dbReference type="InterPro" id="IPR016135">
    <property type="entry name" value="UBQ-conjugating_enzyme/RWD"/>
</dbReference>
<evidence type="ECO:0000256" key="13">
    <source>
        <dbReference type="ARBA" id="ARBA00055381"/>
    </source>
</evidence>
<organism evidence="20 21">
    <name type="scientific">Zingiber officinale</name>
    <name type="common">Ginger</name>
    <name type="synonym">Amomum zingiber</name>
    <dbReference type="NCBI Taxonomy" id="94328"/>
    <lineage>
        <taxon>Eukaryota</taxon>
        <taxon>Viridiplantae</taxon>
        <taxon>Streptophyta</taxon>
        <taxon>Embryophyta</taxon>
        <taxon>Tracheophyta</taxon>
        <taxon>Spermatophyta</taxon>
        <taxon>Magnoliopsida</taxon>
        <taxon>Liliopsida</taxon>
        <taxon>Zingiberales</taxon>
        <taxon>Zingiberaceae</taxon>
        <taxon>Zingiber</taxon>
    </lineage>
</organism>
<comment type="similarity">
    <text evidence="11">Belongs to the SFH family.</text>
</comment>
<comment type="function">
    <text evidence="13">E2 conjugating enzyme that associates with the E3 ubiquitin-protein ligase EL5 to mediate ubiquitination of target proteins.</text>
</comment>
<evidence type="ECO:0000256" key="12">
    <source>
        <dbReference type="ARBA" id="ARBA00043952"/>
    </source>
</evidence>
<dbReference type="InterPro" id="IPR002885">
    <property type="entry name" value="PPR_rpt"/>
</dbReference>
<evidence type="ECO:0000256" key="17">
    <source>
        <dbReference type="SAM" id="MobiDB-lite"/>
    </source>
</evidence>
<dbReference type="GO" id="GO:0003723">
    <property type="term" value="F:RNA binding"/>
    <property type="evidence" value="ECO:0007669"/>
    <property type="project" value="InterPro"/>
</dbReference>
<dbReference type="InterPro" id="IPR046848">
    <property type="entry name" value="E_motif"/>
</dbReference>
<dbReference type="GO" id="GO:0005524">
    <property type="term" value="F:ATP binding"/>
    <property type="evidence" value="ECO:0007669"/>
    <property type="project" value="UniProtKB-KW"/>
</dbReference>
<dbReference type="Pfam" id="PF20431">
    <property type="entry name" value="E_motif"/>
    <property type="match status" value="1"/>
</dbReference>
<dbReference type="PROSITE" id="PS00183">
    <property type="entry name" value="UBC_1"/>
    <property type="match status" value="1"/>
</dbReference>
<keyword evidence="5" id="KW-0677">Repeat</keyword>
<feature type="repeat" description="PPR" evidence="15">
    <location>
        <begin position="227"/>
        <end position="261"/>
    </location>
</feature>
<dbReference type="PROSITE" id="PS51375">
    <property type="entry name" value="PPR"/>
    <property type="match status" value="6"/>
</dbReference>
<dbReference type="Gene3D" id="1.10.8.20">
    <property type="entry name" value="N-terminal domain of phosphatidylinositol transfer protein sec14p"/>
    <property type="match status" value="1"/>
</dbReference>
<dbReference type="InterPro" id="IPR036865">
    <property type="entry name" value="CRAL-TRIO_dom_sf"/>
</dbReference>
<dbReference type="EMBL" id="JACMSC010000011">
    <property type="protein sequence ID" value="KAG6501023.1"/>
    <property type="molecule type" value="Genomic_DNA"/>
</dbReference>
<evidence type="ECO:0000313" key="20">
    <source>
        <dbReference type="EMBL" id="KAG6501023.1"/>
    </source>
</evidence>
<proteinExistence type="inferred from homology"/>
<evidence type="ECO:0000256" key="6">
    <source>
        <dbReference type="ARBA" id="ARBA00022741"/>
    </source>
</evidence>
<keyword evidence="9" id="KW-0653">Protein transport</keyword>
<evidence type="ECO:0000313" key="21">
    <source>
        <dbReference type="Proteomes" id="UP000734854"/>
    </source>
</evidence>
<evidence type="ECO:0000259" key="19">
    <source>
        <dbReference type="PROSITE" id="PS50191"/>
    </source>
</evidence>
<feature type="domain" description="UBC core" evidence="18">
    <location>
        <begin position="659"/>
        <end position="805"/>
    </location>
</feature>
<dbReference type="GO" id="GO:0016567">
    <property type="term" value="P:protein ubiquitination"/>
    <property type="evidence" value="ECO:0007669"/>
    <property type="project" value="UniProtKB-ARBA"/>
</dbReference>
<dbReference type="Proteomes" id="UP000734854">
    <property type="component" value="Unassembled WGS sequence"/>
</dbReference>
<evidence type="ECO:0000256" key="5">
    <source>
        <dbReference type="ARBA" id="ARBA00022737"/>
    </source>
</evidence>
<feature type="repeat" description="PPR" evidence="15">
    <location>
        <begin position="128"/>
        <end position="162"/>
    </location>
</feature>
<gene>
    <name evidence="20" type="ORF">ZIOFF_040888</name>
</gene>
<feature type="active site" description="Glycyl thioester intermediate" evidence="16">
    <location>
        <position position="743"/>
    </location>
</feature>
<dbReference type="Gene3D" id="1.25.40.10">
    <property type="entry name" value="Tetratricopeptide repeat domain"/>
    <property type="match status" value="6"/>
</dbReference>
<evidence type="ECO:0000256" key="9">
    <source>
        <dbReference type="ARBA" id="ARBA00022927"/>
    </source>
</evidence>
<accession>A0A8J5KVK6</accession>
<protein>
    <recommendedName>
        <fullName evidence="3">E2 ubiquitin-conjugating enzyme</fullName>
        <ecNumber evidence="3">2.3.2.23</ecNumber>
    </recommendedName>
</protein>
<dbReference type="GO" id="GO:0015031">
    <property type="term" value="P:protein transport"/>
    <property type="evidence" value="ECO:0007669"/>
    <property type="project" value="UniProtKB-KW"/>
</dbReference>
<name>A0A8J5KVK6_ZINOF</name>
<keyword evidence="10" id="KW-0333">Golgi apparatus</keyword>
<reference evidence="20 21" key="1">
    <citation type="submission" date="2020-08" db="EMBL/GenBank/DDBJ databases">
        <title>Plant Genome Project.</title>
        <authorList>
            <person name="Zhang R.-G."/>
        </authorList>
    </citation>
    <scope>NUCLEOTIDE SEQUENCE [LARGE SCALE GENOMIC DNA]</scope>
    <source>
        <tissue evidence="20">Rhizome</tissue>
    </source>
</reference>
<evidence type="ECO:0000256" key="11">
    <source>
        <dbReference type="ARBA" id="ARBA00038020"/>
    </source>
</evidence>
<dbReference type="SUPFAM" id="SSF54495">
    <property type="entry name" value="UBC-like"/>
    <property type="match status" value="1"/>
</dbReference>
<dbReference type="PANTHER" id="PTHR47926:SF468">
    <property type="entry name" value="PENTATRICOPEPTIDE REPEAT-CONTAINING PROTEIN"/>
    <property type="match status" value="1"/>
</dbReference>
<dbReference type="FunFam" id="1.25.40.10:FF:000280">
    <property type="entry name" value="Pentatricopeptide repeat-containing protein"/>
    <property type="match status" value="1"/>
</dbReference>
<dbReference type="Pfam" id="PF00650">
    <property type="entry name" value="CRAL_TRIO"/>
    <property type="match status" value="1"/>
</dbReference>
<dbReference type="SUPFAM" id="SSF52087">
    <property type="entry name" value="CRAL/TRIO domain"/>
    <property type="match status" value="1"/>
</dbReference>
<dbReference type="CDD" id="cd00170">
    <property type="entry name" value="SEC14"/>
    <property type="match status" value="1"/>
</dbReference>
<evidence type="ECO:0000256" key="1">
    <source>
        <dbReference type="ARBA" id="ARBA00004202"/>
    </source>
</evidence>
<dbReference type="Gene3D" id="3.40.525.10">
    <property type="entry name" value="CRAL-TRIO lipid binding domain"/>
    <property type="match status" value="1"/>
</dbReference>
<evidence type="ECO:0000256" key="3">
    <source>
        <dbReference type="ARBA" id="ARBA00012486"/>
    </source>
</evidence>
<feature type="repeat" description="PPR" evidence="15">
    <location>
        <begin position="337"/>
        <end position="371"/>
    </location>
</feature>
<evidence type="ECO:0000256" key="10">
    <source>
        <dbReference type="ARBA" id="ARBA00023034"/>
    </source>
</evidence>
<dbReference type="GO" id="GO:0009451">
    <property type="term" value="P:RNA modification"/>
    <property type="evidence" value="ECO:0007669"/>
    <property type="project" value="InterPro"/>
</dbReference>
<dbReference type="SMART" id="SM00516">
    <property type="entry name" value="SEC14"/>
    <property type="match status" value="1"/>
</dbReference>
<dbReference type="GO" id="GO:0061631">
    <property type="term" value="F:ubiquitin conjugating enzyme activity"/>
    <property type="evidence" value="ECO:0007669"/>
    <property type="project" value="UniProtKB-EC"/>
</dbReference>
<dbReference type="FunFam" id="1.25.40.10:FF:000031">
    <property type="entry name" value="Pentatricopeptide repeat-containing protein mitochondrial"/>
    <property type="match status" value="1"/>
</dbReference>
<dbReference type="Pfam" id="PF01535">
    <property type="entry name" value="PPR"/>
    <property type="match status" value="6"/>
</dbReference>
<dbReference type="InterPro" id="IPR011990">
    <property type="entry name" value="TPR-like_helical_dom_sf"/>
</dbReference>
<feature type="compositionally biased region" description="Basic residues" evidence="17">
    <location>
        <begin position="859"/>
        <end position="869"/>
    </location>
</feature>
<dbReference type="FunFam" id="3.40.525.10:FF:000011">
    <property type="entry name" value="SEC14 cytosolic factor"/>
    <property type="match status" value="1"/>
</dbReference>
<dbReference type="GO" id="GO:0000139">
    <property type="term" value="C:Golgi membrane"/>
    <property type="evidence" value="ECO:0007669"/>
    <property type="project" value="UniProtKB-SubCell"/>
</dbReference>